<reference evidence="1 2" key="2">
    <citation type="journal article" date="2022" name="Mol. Ecol. Resour.">
        <title>The genomes of chicory, endive, great burdock and yacon provide insights into Asteraceae paleo-polyploidization history and plant inulin production.</title>
        <authorList>
            <person name="Fan W."/>
            <person name="Wang S."/>
            <person name="Wang H."/>
            <person name="Wang A."/>
            <person name="Jiang F."/>
            <person name="Liu H."/>
            <person name="Zhao H."/>
            <person name="Xu D."/>
            <person name="Zhang Y."/>
        </authorList>
    </citation>
    <scope>NUCLEOTIDE SEQUENCE [LARGE SCALE GENOMIC DNA]</scope>
    <source>
        <strain evidence="2">cv. Punajuju</strain>
        <tissue evidence="1">Leaves</tissue>
    </source>
</reference>
<comment type="caution">
    <text evidence="1">The sequence shown here is derived from an EMBL/GenBank/DDBJ whole genome shotgun (WGS) entry which is preliminary data.</text>
</comment>
<organism evidence="1 2">
    <name type="scientific">Cichorium intybus</name>
    <name type="common">Chicory</name>
    <dbReference type="NCBI Taxonomy" id="13427"/>
    <lineage>
        <taxon>Eukaryota</taxon>
        <taxon>Viridiplantae</taxon>
        <taxon>Streptophyta</taxon>
        <taxon>Embryophyta</taxon>
        <taxon>Tracheophyta</taxon>
        <taxon>Spermatophyta</taxon>
        <taxon>Magnoliopsida</taxon>
        <taxon>eudicotyledons</taxon>
        <taxon>Gunneridae</taxon>
        <taxon>Pentapetalae</taxon>
        <taxon>asterids</taxon>
        <taxon>campanulids</taxon>
        <taxon>Asterales</taxon>
        <taxon>Asteraceae</taxon>
        <taxon>Cichorioideae</taxon>
        <taxon>Cichorieae</taxon>
        <taxon>Cichoriinae</taxon>
        <taxon>Cichorium</taxon>
    </lineage>
</organism>
<reference evidence="2" key="1">
    <citation type="journal article" date="2022" name="Mol. Ecol. Resour.">
        <title>The genomes of chicory, endive, great burdock and yacon provide insights into Asteraceae palaeo-polyploidization history and plant inulin production.</title>
        <authorList>
            <person name="Fan W."/>
            <person name="Wang S."/>
            <person name="Wang H."/>
            <person name="Wang A."/>
            <person name="Jiang F."/>
            <person name="Liu H."/>
            <person name="Zhao H."/>
            <person name="Xu D."/>
            <person name="Zhang Y."/>
        </authorList>
    </citation>
    <scope>NUCLEOTIDE SEQUENCE [LARGE SCALE GENOMIC DNA]</scope>
    <source>
        <strain evidence="2">cv. Punajuju</strain>
    </source>
</reference>
<sequence>MSSDCTCLWSAFSYLQLRHADETIEEAITWSVTAKLGLHRLPPSVGFKNPFVDLPLQPTPSPPNPLRLQLNFGVGGYRLLIALNGALIVIRHRNGINKGFGFLCFSNQEEPKKPLIHSMVYDVTPFMEDHPGGDEFLLAATGKDATNDYEDVGHSEDARGIMHKPESMHDYNLTPYSLHAAVSVGVETETIIAVLKRLSLGEIEGTHQDVLSETQLAAAAEEKEAHSFEIDHSQVENVKQRCLPNALNYPMLEEYDFWNHTINPDLEMELKPQAQRRPYEDKSLTKMFGNGRARSGIIVLPCGAGKSLVWINGLFNSNYGQTFVMNIYVALHPIAKNDVVEMLELLSPIIM</sequence>
<gene>
    <name evidence="1" type="ORF">L2E82_14493</name>
</gene>
<name>A0ACB9EZK4_CICIN</name>
<accession>A0ACB9EZK4</accession>
<proteinExistence type="predicted"/>
<evidence type="ECO:0000313" key="2">
    <source>
        <dbReference type="Proteomes" id="UP001055811"/>
    </source>
</evidence>
<dbReference type="Proteomes" id="UP001055811">
    <property type="component" value="Linkage Group LG03"/>
</dbReference>
<protein>
    <submittedName>
        <fullName evidence="1">Uncharacterized protein</fullName>
    </submittedName>
</protein>
<dbReference type="EMBL" id="CM042011">
    <property type="protein sequence ID" value="KAI3764484.1"/>
    <property type="molecule type" value="Genomic_DNA"/>
</dbReference>
<evidence type="ECO:0000313" key="1">
    <source>
        <dbReference type="EMBL" id="KAI3764484.1"/>
    </source>
</evidence>
<keyword evidence="2" id="KW-1185">Reference proteome</keyword>